<comment type="caution">
    <text evidence="7">The sequence shown here is derived from an EMBL/GenBank/DDBJ whole genome shotgun (WGS) entry which is preliminary data.</text>
</comment>
<organism evidence="7 8">
    <name type="scientific">Mesorhabditis spiculigera</name>
    <dbReference type="NCBI Taxonomy" id="96644"/>
    <lineage>
        <taxon>Eukaryota</taxon>
        <taxon>Metazoa</taxon>
        <taxon>Ecdysozoa</taxon>
        <taxon>Nematoda</taxon>
        <taxon>Chromadorea</taxon>
        <taxon>Rhabditida</taxon>
        <taxon>Rhabditina</taxon>
        <taxon>Rhabditomorpha</taxon>
        <taxon>Rhabditoidea</taxon>
        <taxon>Rhabditidae</taxon>
        <taxon>Mesorhabditinae</taxon>
        <taxon>Mesorhabditis</taxon>
    </lineage>
</organism>
<feature type="transmembrane region" description="Helical" evidence="5">
    <location>
        <begin position="517"/>
        <end position="535"/>
    </location>
</feature>
<evidence type="ECO:0000313" key="7">
    <source>
        <dbReference type="EMBL" id="CAJ0581903.1"/>
    </source>
</evidence>
<dbReference type="PROSITE" id="PS00653">
    <property type="entry name" value="GLYCOSYL_HYDROL_F1_2"/>
    <property type="match status" value="1"/>
</dbReference>
<keyword evidence="3" id="KW-0326">Glycosidase</keyword>
<evidence type="ECO:0000313" key="8">
    <source>
        <dbReference type="Proteomes" id="UP001177023"/>
    </source>
</evidence>
<dbReference type="AlphaFoldDB" id="A0AA36D8V6"/>
<feature type="non-terminal residue" evidence="7">
    <location>
        <position position="537"/>
    </location>
</feature>
<name>A0AA36D8V6_9BILA</name>
<evidence type="ECO:0000256" key="2">
    <source>
        <dbReference type="ARBA" id="ARBA00022801"/>
    </source>
</evidence>
<gene>
    <name evidence="7" type="ORF">MSPICULIGERA_LOCUS20052</name>
</gene>
<accession>A0AA36D8V6</accession>
<dbReference type="GO" id="GO:0005975">
    <property type="term" value="P:carbohydrate metabolic process"/>
    <property type="evidence" value="ECO:0007669"/>
    <property type="project" value="InterPro"/>
</dbReference>
<evidence type="ECO:0000256" key="3">
    <source>
        <dbReference type="ARBA" id="ARBA00023295"/>
    </source>
</evidence>
<evidence type="ECO:0008006" key="9">
    <source>
        <dbReference type="Google" id="ProtNLM"/>
    </source>
</evidence>
<reference evidence="7" key="1">
    <citation type="submission" date="2023-06" db="EMBL/GenBank/DDBJ databases">
        <authorList>
            <person name="Delattre M."/>
        </authorList>
    </citation>
    <scope>NUCLEOTIDE SEQUENCE</scope>
    <source>
        <strain evidence="7">AF72</strain>
    </source>
</reference>
<dbReference type="EMBL" id="CATQJA010002664">
    <property type="protein sequence ID" value="CAJ0581903.1"/>
    <property type="molecule type" value="Genomic_DNA"/>
</dbReference>
<keyword evidence="8" id="KW-1185">Reference proteome</keyword>
<feature type="signal peptide" evidence="6">
    <location>
        <begin position="1"/>
        <end position="33"/>
    </location>
</feature>
<evidence type="ECO:0000256" key="5">
    <source>
        <dbReference type="SAM" id="Phobius"/>
    </source>
</evidence>
<dbReference type="PANTHER" id="PTHR10353:SF36">
    <property type="entry name" value="LP05116P"/>
    <property type="match status" value="1"/>
</dbReference>
<keyword evidence="5" id="KW-1133">Transmembrane helix</keyword>
<keyword evidence="6" id="KW-0732">Signal</keyword>
<dbReference type="GO" id="GO:0008422">
    <property type="term" value="F:beta-glucosidase activity"/>
    <property type="evidence" value="ECO:0007669"/>
    <property type="project" value="TreeGrafter"/>
</dbReference>
<keyword evidence="2" id="KW-0378">Hydrolase</keyword>
<sequence length="537" mass="61031">MALTHRDGAHFLFSLVPGALLCVWLRQFGVGAADDEMKHINYTFPEDFLWGAATSAYQIEGAALEDGKGPSIWDIFTREPDRISNNQTADESADSYHKYLEDVAALRDLGVKTYRFSISWPRVIPAGIGDTNQDGIDYYHNLIDALLDADIKPMVTLYHWDLPQALQDRGGWLNPEIVDWFEEYARLCFEEYGEKVPYWITLNEPRAQAAFGYLATHHMMLGHARVYHLYDDEFRSEYNGQVGIANAVAWTEPEDPDSEEDQEAARLYRDIQFGLYTQPLITGDYPERAKEKLAELSTETGRVTSVLPEFTTAEKRSLRGSIDFFGVNHYFTYEARALDEEEMDENNTLTHLGLSIAPSDDWKRMHPDAKWFILRPAGFFQALMHLDRRLGGLPIIVTENGCMDSPGEGRNDVSRVHYLNAYISAMALAMEKGANVVGYTVWSLIDNFEWTRGYDMAFGLYRVNFNSEEKRRTPKLSARWYKSLISQNEIEITEETADEVILPAIEKNAMFGTSSRLPGVVSAIAVLAACAVFYFQI</sequence>
<keyword evidence="5" id="KW-0472">Membrane</keyword>
<dbReference type="Gene3D" id="3.20.20.80">
    <property type="entry name" value="Glycosidases"/>
    <property type="match status" value="1"/>
</dbReference>
<dbReference type="InterPro" id="IPR017853">
    <property type="entry name" value="GH"/>
</dbReference>
<feature type="chain" id="PRO_5041467545" description="Beta-glucosidase" evidence="6">
    <location>
        <begin position="34"/>
        <end position="537"/>
    </location>
</feature>
<keyword evidence="5" id="KW-0812">Transmembrane</keyword>
<dbReference type="SUPFAM" id="SSF51445">
    <property type="entry name" value="(Trans)glycosidases"/>
    <property type="match status" value="1"/>
</dbReference>
<dbReference type="InterPro" id="IPR001360">
    <property type="entry name" value="Glyco_hydro_1"/>
</dbReference>
<evidence type="ECO:0000256" key="6">
    <source>
        <dbReference type="SAM" id="SignalP"/>
    </source>
</evidence>
<evidence type="ECO:0000256" key="1">
    <source>
        <dbReference type="ARBA" id="ARBA00010838"/>
    </source>
</evidence>
<protein>
    <recommendedName>
        <fullName evidence="9">Beta-glucosidase</fullName>
    </recommendedName>
</protein>
<evidence type="ECO:0000256" key="4">
    <source>
        <dbReference type="RuleBase" id="RU003690"/>
    </source>
</evidence>
<proteinExistence type="inferred from homology"/>
<dbReference type="Pfam" id="PF00232">
    <property type="entry name" value="Glyco_hydro_1"/>
    <property type="match status" value="1"/>
</dbReference>
<dbReference type="PRINTS" id="PR00131">
    <property type="entry name" value="GLHYDRLASE1"/>
</dbReference>
<dbReference type="Proteomes" id="UP001177023">
    <property type="component" value="Unassembled WGS sequence"/>
</dbReference>
<dbReference type="InterPro" id="IPR033132">
    <property type="entry name" value="GH_1_N_CS"/>
</dbReference>
<comment type="similarity">
    <text evidence="1 4">Belongs to the glycosyl hydrolase 1 family.</text>
</comment>
<dbReference type="PANTHER" id="PTHR10353">
    <property type="entry name" value="GLYCOSYL HYDROLASE"/>
    <property type="match status" value="1"/>
</dbReference>